<reference evidence="2 4" key="1">
    <citation type="submission" date="2015-11" db="EMBL/GenBank/DDBJ databases">
        <title>Genomic analysis of 38 Legionella species identifies large and diverse effector repertoires.</title>
        <authorList>
            <person name="Burstein D."/>
            <person name="Amaro F."/>
            <person name="Zusman T."/>
            <person name="Lifshitz Z."/>
            <person name="Cohen O."/>
            <person name="Gilbert J.A."/>
            <person name="Pupko T."/>
            <person name="Shuman H.A."/>
            <person name="Segal G."/>
        </authorList>
    </citation>
    <scope>NUCLEOTIDE SEQUENCE [LARGE SCALE GENOMIC DNA]</scope>
    <source>
        <strain evidence="2 4">ATCC 43877</strain>
    </source>
</reference>
<evidence type="ECO:0000256" key="1">
    <source>
        <dbReference type="SAM" id="Phobius"/>
    </source>
</evidence>
<evidence type="ECO:0000313" key="4">
    <source>
        <dbReference type="Proteomes" id="UP000054985"/>
    </source>
</evidence>
<keyword evidence="1" id="KW-0472">Membrane</keyword>
<evidence type="ECO:0000313" key="5">
    <source>
        <dbReference type="Proteomes" id="UP000254040"/>
    </source>
</evidence>
<dbReference type="Proteomes" id="UP000054985">
    <property type="component" value="Unassembled WGS sequence"/>
</dbReference>
<gene>
    <name evidence="2" type="ORF">Lmor_0439</name>
    <name evidence="3" type="ORF">NCTC12239_00556</name>
</gene>
<evidence type="ECO:0000313" key="2">
    <source>
        <dbReference type="EMBL" id="KTD37576.1"/>
    </source>
</evidence>
<proteinExistence type="predicted"/>
<name>A0A378JX90_9GAMM</name>
<sequence length="52" mass="6213">MEKQSTLFRKEVMDKRLNRNLGTFRINVPLNYQITGILTLVLLMIITFFMFC</sequence>
<reference evidence="3 5" key="2">
    <citation type="submission" date="2018-06" db="EMBL/GenBank/DDBJ databases">
        <authorList>
            <consortium name="Pathogen Informatics"/>
            <person name="Doyle S."/>
        </authorList>
    </citation>
    <scope>NUCLEOTIDE SEQUENCE [LARGE SCALE GENOMIC DNA]</scope>
    <source>
        <strain evidence="3 5">NCTC12239</strain>
    </source>
</reference>
<protein>
    <submittedName>
        <fullName evidence="3">Hemolysin D</fullName>
    </submittedName>
</protein>
<keyword evidence="1" id="KW-1133">Transmembrane helix</keyword>
<dbReference type="EMBL" id="LNYN01000012">
    <property type="protein sequence ID" value="KTD37576.1"/>
    <property type="molecule type" value="Genomic_DNA"/>
</dbReference>
<organism evidence="3 5">
    <name type="scientific">Legionella moravica</name>
    <dbReference type="NCBI Taxonomy" id="39962"/>
    <lineage>
        <taxon>Bacteria</taxon>
        <taxon>Pseudomonadati</taxon>
        <taxon>Pseudomonadota</taxon>
        <taxon>Gammaproteobacteria</taxon>
        <taxon>Legionellales</taxon>
        <taxon>Legionellaceae</taxon>
        <taxon>Legionella</taxon>
    </lineage>
</organism>
<keyword evidence="1" id="KW-0812">Transmembrane</keyword>
<evidence type="ECO:0000313" key="3">
    <source>
        <dbReference type="EMBL" id="STX61639.1"/>
    </source>
</evidence>
<dbReference type="Proteomes" id="UP000254040">
    <property type="component" value="Unassembled WGS sequence"/>
</dbReference>
<dbReference type="AlphaFoldDB" id="A0A378JX90"/>
<keyword evidence="4" id="KW-1185">Reference proteome</keyword>
<dbReference type="EMBL" id="UGOG01000001">
    <property type="protein sequence ID" value="STX61639.1"/>
    <property type="molecule type" value="Genomic_DNA"/>
</dbReference>
<accession>A0A378JX90</accession>
<feature type="transmembrane region" description="Helical" evidence="1">
    <location>
        <begin position="30"/>
        <end position="51"/>
    </location>
</feature>